<protein>
    <submittedName>
        <fullName evidence="6">FtsK/SpoIIIE family protein</fullName>
    </submittedName>
</protein>
<dbReference type="PANTHER" id="PTHR22683">
    <property type="entry name" value="SPORULATION PROTEIN RELATED"/>
    <property type="match status" value="1"/>
</dbReference>
<evidence type="ECO:0000256" key="2">
    <source>
        <dbReference type="ARBA" id="ARBA00022840"/>
    </source>
</evidence>
<proteinExistence type="predicted"/>
<organism evidence="6 7">
    <name type="scientific">Marinilactibacillus piezotolerans</name>
    <dbReference type="NCBI Taxonomy" id="258723"/>
    <lineage>
        <taxon>Bacteria</taxon>
        <taxon>Bacillati</taxon>
        <taxon>Bacillota</taxon>
        <taxon>Bacilli</taxon>
        <taxon>Lactobacillales</taxon>
        <taxon>Carnobacteriaceae</taxon>
        <taxon>Marinilactibacillus</taxon>
    </lineage>
</organism>
<evidence type="ECO:0000256" key="4">
    <source>
        <dbReference type="SAM" id="Phobius"/>
    </source>
</evidence>
<evidence type="ECO:0000313" key="7">
    <source>
        <dbReference type="Proteomes" id="UP000199589"/>
    </source>
</evidence>
<keyword evidence="4" id="KW-0812">Transmembrane</keyword>
<dbReference type="InterPro" id="IPR002543">
    <property type="entry name" value="FtsK_dom"/>
</dbReference>
<feature type="transmembrane region" description="Helical" evidence="4">
    <location>
        <begin position="51"/>
        <end position="73"/>
    </location>
</feature>
<dbReference type="CDD" id="cd01127">
    <property type="entry name" value="TrwB_TraG_TraD_VirD4"/>
    <property type="match status" value="1"/>
</dbReference>
<dbReference type="AlphaFoldDB" id="A0A1I3Y9N3"/>
<sequence length="457" mass="52261">MRMTQRKLNGIYFSIWIALTLTVVIILKVATPIFNNLLTDLNLDYQFDPTLAIQMSVVLLLLSLLIFSTIWSIRNRIWKGKESIKSYFLILKIRKELILASYSDDQNVTEKVVRLPKIKIKFDDKQLNTGRLIIRDSVEFHEKLEKATFTPALKGFKVETVYQSDDGDWFIFDFYATDSQNQDVFTELSSFLDWSNQTTNQYQIRFDGRLSADLKHILLVGATRTGKTYGLIGLLLQMINKSTTYHLYFADPKNDQLRKIGNWVDPKKTAVTTEELIKLIEQVYQRLIEREKEMEKATATRMTGDYRDVKLEPIFLVFDEFSSFINVLESKEKKQVLGHLTAVVQRGAGAGVFLLLIMQKSDATTLPTAIRSNLLLKIVLGNATTTTYSTAFESSSDVPIFRFGKGQGVYLDDTMSKPKLFSFPYLKFIDAFDGGSNDPALLWQKNSSDQQALNSEL</sequence>
<dbReference type="EMBL" id="FOSJ01000020">
    <property type="protein sequence ID" value="SFK28502.1"/>
    <property type="molecule type" value="Genomic_DNA"/>
</dbReference>
<keyword evidence="7" id="KW-1185">Reference proteome</keyword>
<dbReference type="GO" id="GO:0003677">
    <property type="term" value="F:DNA binding"/>
    <property type="evidence" value="ECO:0007669"/>
    <property type="project" value="InterPro"/>
</dbReference>
<reference evidence="7" key="1">
    <citation type="submission" date="2016-10" db="EMBL/GenBank/DDBJ databases">
        <authorList>
            <person name="Varghese N."/>
            <person name="Submissions S."/>
        </authorList>
    </citation>
    <scope>NUCLEOTIDE SEQUENCE [LARGE SCALE GENOMIC DNA]</scope>
    <source>
        <strain evidence="7">DSM 16108</strain>
    </source>
</reference>
<keyword evidence="1 3" id="KW-0547">Nucleotide-binding</keyword>
<dbReference type="PROSITE" id="PS50901">
    <property type="entry name" value="FTSK"/>
    <property type="match status" value="1"/>
</dbReference>
<dbReference type="InterPro" id="IPR050206">
    <property type="entry name" value="FtsK/SpoIIIE/SftA"/>
</dbReference>
<evidence type="ECO:0000313" key="6">
    <source>
        <dbReference type="EMBL" id="SFK28502.1"/>
    </source>
</evidence>
<dbReference type="PANTHER" id="PTHR22683:SF47">
    <property type="entry name" value="FTSK DOMAIN-CONTAINING PROTEIN YDCQ"/>
    <property type="match status" value="1"/>
</dbReference>
<dbReference type="Gene3D" id="3.40.50.300">
    <property type="entry name" value="P-loop containing nucleotide triphosphate hydrolases"/>
    <property type="match status" value="1"/>
</dbReference>
<feature type="domain" description="FtsK" evidence="5">
    <location>
        <begin position="201"/>
        <end position="389"/>
    </location>
</feature>
<evidence type="ECO:0000259" key="5">
    <source>
        <dbReference type="PROSITE" id="PS50901"/>
    </source>
</evidence>
<accession>A0A1I3Y9N3</accession>
<evidence type="ECO:0000256" key="1">
    <source>
        <dbReference type="ARBA" id="ARBA00022741"/>
    </source>
</evidence>
<dbReference type="Proteomes" id="UP000199589">
    <property type="component" value="Unassembled WGS sequence"/>
</dbReference>
<gene>
    <name evidence="6" type="ORF">SAMN04488569_102027</name>
</gene>
<keyword evidence="4" id="KW-0472">Membrane</keyword>
<keyword evidence="4" id="KW-1133">Transmembrane helix</keyword>
<dbReference type="GO" id="GO:0005524">
    <property type="term" value="F:ATP binding"/>
    <property type="evidence" value="ECO:0007669"/>
    <property type="project" value="UniProtKB-UniRule"/>
</dbReference>
<name>A0A1I3Y9N3_9LACT</name>
<dbReference type="RefSeq" id="WP_091897398.1">
    <property type="nucleotide sequence ID" value="NZ_FOSJ01000020.1"/>
</dbReference>
<dbReference type="InterPro" id="IPR027417">
    <property type="entry name" value="P-loop_NTPase"/>
</dbReference>
<feature type="transmembrane region" description="Helical" evidence="4">
    <location>
        <begin position="12"/>
        <end position="31"/>
    </location>
</feature>
<dbReference type="SUPFAM" id="SSF52540">
    <property type="entry name" value="P-loop containing nucleoside triphosphate hydrolases"/>
    <property type="match status" value="1"/>
</dbReference>
<keyword evidence="2 3" id="KW-0067">ATP-binding</keyword>
<feature type="binding site" evidence="3">
    <location>
        <begin position="221"/>
        <end position="228"/>
    </location>
    <ligand>
        <name>ATP</name>
        <dbReference type="ChEBI" id="CHEBI:30616"/>
    </ligand>
</feature>
<evidence type="ECO:0000256" key="3">
    <source>
        <dbReference type="PROSITE-ProRule" id="PRU00289"/>
    </source>
</evidence>